<evidence type="ECO:0000256" key="5">
    <source>
        <dbReference type="ARBA" id="ARBA00022737"/>
    </source>
</evidence>
<protein>
    <recommendedName>
        <fullName evidence="32">Solute carrier family 25 member 14</fullName>
    </recommendedName>
</protein>
<evidence type="ECO:0000256" key="11">
    <source>
        <dbReference type="ARBA" id="ARBA00035807"/>
    </source>
</evidence>
<comment type="catalytic activity">
    <reaction evidence="13">
        <text>(2R,3R)-tartrate(in) + sulfate(out) = (2R,3R)-tartrate(out) + sulfate(in)</text>
        <dbReference type="Rhea" id="RHEA:73403"/>
        <dbReference type="ChEBI" id="CHEBI:16189"/>
        <dbReference type="ChEBI" id="CHEBI:30924"/>
    </reaction>
</comment>
<feature type="repeat" description="Solcar" evidence="27">
    <location>
        <begin position="180"/>
        <end position="265"/>
    </location>
</feature>
<evidence type="ECO:0000256" key="18">
    <source>
        <dbReference type="ARBA" id="ARBA00036586"/>
    </source>
</evidence>
<comment type="catalytic activity">
    <reaction evidence="15">
        <text>(3S)-citramalate(in) + sulfate(out) = (3S)-citramalate(out) + sulfate(in)</text>
        <dbReference type="Rhea" id="RHEA:73223"/>
        <dbReference type="ChEBI" id="CHEBI:16189"/>
        <dbReference type="ChEBI" id="CHEBI:30936"/>
    </reaction>
</comment>
<evidence type="ECO:0000256" key="4">
    <source>
        <dbReference type="ARBA" id="ARBA00022692"/>
    </source>
</evidence>
<feature type="repeat" description="Solcar" evidence="27">
    <location>
        <begin position="274"/>
        <end position="363"/>
    </location>
</feature>
<evidence type="ECO:0000256" key="1">
    <source>
        <dbReference type="ARBA" id="ARBA00004448"/>
    </source>
</evidence>
<dbReference type="GO" id="GO:0005743">
    <property type="term" value="C:mitochondrial inner membrane"/>
    <property type="evidence" value="ECO:0007669"/>
    <property type="project" value="UniProtKB-SubCell"/>
</dbReference>
<dbReference type="SUPFAM" id="SSF103506">
    <property type="entry name" value="Mitochondrial carrier"/>
    <property type="match status" value="1"/>
</dbReference>
<dbReference type="EMBL" id="JAAGNN010000018">
    <property type="protein sequence ID" value="KAF4077621.1"/>
    <property type="molecule type" value="Genomic_DNA"/>
</dbReference>
<evidence type="ECO:0000256" key="6">
    <source>
        <dbReference type="ARBA" id="ARBA00022792"/>
    </source>
</evidence>
<keyword evidence="29" id="KW-0732">Signal</keyword>
<comment type="catalytic activity">
    <reaction evidence="11">
        <text>(3R)-citramalate(in) + sulfate(out) = (3R)-citramalate(out) + sulfate(in)</text>
        <dbReference type="Rhea" id="RHEA:73227"/>
        <dbReference type="ChEBI" id="CHEBI:16189"/>
        <dbReference type="ChEBI" id="CHEBI:30934"/>
    </reaction>
</comment>
<proteinExistence type="inferred from homology"/>
<evidence type="ECO:0000256" key="25">
    <source>
        <dbReference type="ARBA" id="ARBA00052829"/>
    </source>
</evidence>
<comment type="catalytic activity">
    <reaction evidence="17">
        <text>oxalate(in) + sulfate(out) = oxalate(out) + sulfate(in)</text>
        <dbReference type="Rhea" id="RHEA:72275"/>
        <dbReference type="ChEBI" id="CHEBI:16189"/>
        <dbReference type="ChEBI" id="CHEBI:30623"/>
    </reaction>
</comment>
<comment type="catalytic activity">
    <reaction evidence="16">
        <text>D-aspartate(in) + sulfate(out) = D-aspartate(out) + sulfate(in)</text>
        <dbReference type="Rhea" id="RHEA:73399"/>
        <dbReference type="ChEBI" id="CHEBI:16189"/>
        <dbReference type="ChEBI" id="CHEBI:29990"/>
    </reaction>
</comment>
<keyword evidence="3 28" id="KW-0813">Transport</keyword>
<evidence type="ECO:0000256" key="8">
    <source>
        <dbReference type="ARBA" id="ARBA00023128"/>
    </source>
</evidence>
<dbReference type="AlphaFoldDB" id="A0A7J6A608"/>
<comment type="similarity">
    <text evidence="2 28">Belongs to the mitochondrial carrier (TC 2.A.29) family.</text>
</comment>
<comment type="catalytic activity">
    <reaction evidence="18">
        <text>(S,S)-tartrate(in) + sulfate(out) = (S,S)-tartrate(out) + sulfate(in)</text>
        <dbReference type="Rhea" id="RHEA:73407"/>
        <dbReference type="ChEBI" id="CHEBI:16189"/>
        <dbReference type="ChEBI" id="CHEBI:30927"/>
    </reaction>
</comment>
<accession>A0A7J6A608</accession>
<evidence type="ECO:0000256" key="19">
    <source>
        <dbReference type="ARBA" id="ARBA00036616"/>
    </source>
</evidence>
<comment type="catalytic activity">
    <reaction evidence="25">
        <text>thiosulfate(in) + sulfate(out) = thiosulfate(out) + sulfate(in)</text>
        <dbReference type="Rhea" id="RHEA:73215"/>
        <dbReference type="ChEBI" id="CHEBI:16189"/>
        <dbReference type="ChEBI" id="CHEBI:33542"/>
    </reaction>
</comment>
<comment type="catalytic activity">
    <reaction evidence="26">
        <text>sulfite(in) + sulfate(out) = sulfite(out) + sulfate(in)</text>
        <dbReference type="Rhea" id="RHEA:73207"/>
        <dbReference type="ChEBI" id="CHEBI:16189"/>
        <dbReference type="ChEBI" id="CHEBI:17359"/>
    </reaction>
</comment>
<gene>
    <name evidence="30" type="ORF">AMELA_G00210220</name>
</gene>
<dbReference type="Proteomes" id="UP000593565">
    <property type="component" value="Unassembled WGS sequence"/>
</dbReference>
<comment type="catalytic activity">
    <reaction evidence="24">
        <text>sulfate(out) + succinate(in) = sulfate(in) + succinate(out)</text>
        <dbReference type="Rhea" id="RHEA:73411"/>
        <dbReference type="ChEBI" id="CHEBI:16189"/>
        <dbReference type="ChEBI" id="CHEBI:30031"/>
    </reaction>
</comment>
<evidence type="ECO:0000256" key="16">
    <source>
        <dbReference type="ARBA" id="ARBA00036479"/>
    </source>
</evidence>
<dbReference type="PRINTS" id="PR00784">
    <property type="entry name" value="MTUNCOUPLING"/>
</dbReference>
<comment type="catalytic activity">
    <reaction evidence="21">
        <text>(S)-malate(out) = (S)-malate(in)</text>
        <dbReference type="Rhea" id="RHEA:74555"/>
        <dbReference type="ChEBI" id="CHEBI:15589"/>
    </reaction>
</comment>
<evidence type="ECO:0000313" key="31">
    <source>
        <dbReference type="Proteomes" id="UP000593565"/>
    </source>
</evidence>
<keyword evidence="4 27" id="KW-0812">Transmembrane</keyword>
<keyword evidence="5" id="KW-0677">Repeat</keyword>
<evidence type="ECO:0000256" key="27">
    <source>
        <dbReference type="PROSITE-ProRule" id="PRU00282"/>
    </source>
</evidence>
<evidence type="ECO:0000256" key="28">
    <source>
        <dbReference type="RuleBase" id="RU000488"/>
    </source>
</evidence>
<keyword evidence="31" id="KW-1185">Reference proteome</keyword>
<comment type="catalytic activity">
    <reaction evidence="20">
        <text>malonate(in) + sulfate(out) = malonate(out) + sulfate(in)</text>
        <dbReference type="Rhea" id="RHEA:73195"/>
        <dbReference type="ChEBI" id="CHEBI:15792"/>
        <dbReference type="ChEBI" id="CHEBI:16189"/>
    </reaction>
</comment>
<evidence type="ECO:0000256" key="21">
    <source>
        <dbReference type="ARBA" id="ARBA00036759"/>
    </source>
</evidence>
<dbReference type="GO" id="GO:0055085">
    <property type="term" value="P:transmembrane transport"/>
    <property type="evidence" value="ECO:0007669"/>
    <property type="project" value="InterPro"/>
</dbReference>
<dbReference type="InterPro" id="IPR018108">
    <property type="entry name" value="MCP_transmembrane"/>
</dbReference>
<evidence type="ECO:0000256" key="26">
    <source>
        <dbReference type="ARBA" id="ARBA00052901"/>
    </source>
</evidence>
<keyword evidence="9 27" id="KW-0472">Membrane</keyword>
<evidence type="ECO:0000256" key="29">
    <source>
        <dbReference type="SAM" id="SignalP"/>
    </source>
</evidence>
<keyword evidence="8" id="KW-0496">Mitochondrion</keyword>
<keyword evidence="6" id="KW-0999">Mitochondrion inner membrane</keyword>
<evidence type="ECO:0000256" key="7">
    <source>
        <dbReference type="ARBA" id="ARBA00022989"/>
    </source>
</evidence>
<keyword evidence="7" id="KW-1133">Transmembrane helix</keyword>
<feature type="chain" id="PRO_5029717061" description="Solute carrier family 25 member 14" evidence="29">
    <location>
        <begin position="20"/>
        <end position="365"/>
    </location>
</feature>
<comment type="catalytic activity">
    <reaction evidence="14">
        <text>L-aspartate(in) + sulfate(out) = L-aspartate(out) + sulfate(in)</text>
        <dbReference type="Rhea" id="RHEA:73395"/>
        <dbReference type="ChEBI" id="CHEBI:16189"/>
        <dbReference type="ChEBI" id="CHEBI:29991"/>
    </reaction>
</comment>
<dbReference type="PROSITE" id="PS50920">
    <property type="entry name" value="SOLCAR"/>
    <property type="match status" value="3"/>
</dbReference>
<reference evidence="30 31" key="1">
    <citation type="submission" date="2020-02" db="EMBL/GenBank/DDBJ databases">
        <title>A chromosome-scale genome assembly of the black bullhead catfish (Ameiurus melas).</title>
        <authorList>
            <person name="Wen M."/>
            <person name="Zham M."/>
            <person name="Cabau C."/>
            <person name="Klopp C."/>
            <person name="Donnadieu C."/>
            <person name="Roques C."/>
            <person name="Bouchez O."/>
            <person name="Lampietro C."/>
            <person name="Jouanno E."/>
            <person name="Herpin A."/>
            <person name="Louis A."/>
            <person name="Berthelot C."/>
            <person name="Parey E."/>
            <person name="Roest-Crollius H."/>
            <person name="Braasch I."/>
            <person name="Postlethwait J."/>
            <person name="Robinson-Rechavi M."/>
            <person name="Echchiki A."/>
            <person name="Begum T."/>
            <person name="Montfort J."/>
            <person name="Schartl M."/>
            <person name="Bobe J."/>
            <person name="Guiguen Y."/>
        </authorList>
    </citation>
    <scope>NUCLEOTIDE SEQUENCE [LARGE SCALE GENOMIC DNA]</scope>
    <source>
        <strain evidence="30">M_S1</strain>
        <tissue evidence="30">Blood</tissue>
    </source>
</reference>
<dbReference type="InterPro" id="IPR023395">
    <property type="entry name" value="MCP_dom_sf"/>
</dbReference>
<evidence type="ECO:0000256" key="17">
    <source>
        <dbReference type="ARBA" id="ARBA00036514"/>
    </source>
</evidence>
<dbReference type="FunFam" id="1.50.40.10:FF:000006">
    <property type="entry name" value="brain mitochondrial carrier protein 1 isoform X1"/>
    <property type="match status" value="1"/>
</dbReference>
<sequence>MSLIRRLLSMLLCCVYCVASIFCLQPDRNIGLSQDRRSLVTVVQHLYQRVVRLLRPVLEERFYNFLSVGLHQAEGTSTEMASLNWKPFVYGGMASIVAEFGTFPIDLTKTRLQVQGQSQCMEVRYRGMFHALLRIGREEGIRALYSGISPALLRQASYGTIKIGTYNTLKKLFVSRPEDETMVINVFCGVVSGVLSSSLANPTDVLKIRMQAQGSLLQGSMMANFINIYQTEGTRGLYRGVIPTAQRAAIVVGVELPVYDITKKHLIGSGLMGDTVLTHFISSFACGLAGALASNPVDVVRTRMMNQRVLSGNFLYKGTLDGLMQTWRNEGFFALYKGFWPNWLRLGPWNIIFFITYEQLKKFPL</sequence>
<comment type="catalytic activity">
    <reaction evidence="19">
        <text>phosphate(in) = phosphate(out)</text>
        <dbReference type="Rhea" id="RHEA:32823"/>
        <dbReference type="ChEBI" id="CHEBI:43474"/>
    </reaction>
</comment>
<comment type="catalytic activity">
    <reaction evidence="12">
        <text>sulfate(in) = sulfate(out)</text>
        <dbReference type="Rhea" id="RHEA:34983"/>
        <dbReference type="ChEBI" id="CHEBI:16189"/>
    </reaction>
</comment>
<evidence type="ECO:0000256" key="12">
    <source>
        <dbReference type="ARBA" id="ARBA00035907"/>
    </source>
</evidence>
<feature type="repeat" description="Solcar" evidence="27">
    <location>
        <begin position="86"/>
        <end position="172"/>
    </location>
</feature>
<evidence type="ECO:0008006" key="32">
    <source>
        <dbReference type="Google" id="ProtNLM"/>
    </source>
</evidence>
<dbReference type="InterPro" id="IPR050391">
    <property type="entry name" value="Mito_Metabolite_Transporter"/>
</dbReference>
<dbReference type="InterPro" id="IPR002067">
    <property type="entry name" value="MCP"/>
</dbReference>
<evidence type="ECO:0000256" key="10">
    <source>
        <dbReference type="ARBA" id="ARBA00035765"/>
    </source>
</evidence>
<comment type="caution">
    <text evidence="30">The sequence shown here is derived from an EMBL/GenBank/DDBJ whole genome shotgun (WGS) entry which is preliminary data.</text>
</comment>
<dbReference type="Pfam" id="PF00153">
    <property type="entry name" value="Mito_carr"/>
    <property type="match status" value="3"/>
</dbReference>
<evidence type="ECO:0000256" key="3">
    <source>
        <dbReference type="ARBA" id="ARBA00022448"/>
    </source>
</evidence>
<evidence type="ECO:0000313" key="30">
    <source>
        <dbReference type="EMBL" id="KAF4077621.1"/>
    </source>
</evidence>
<evidence type="ECO:0000256" key="23">
    <source>
        <dbReference type="ARBA" id="ARBA00050259"/>
    </source>
</evidence>
<feature type="signal peptide" evidence="29">
    <location>
        <begin position="1"/>
        <end position="19"/>
    </location>
</feature>
<evidence type="ECO:0000256" key="22">
    <source>
        <dbReference type="ARBA" id="ARBA00037004"/>
    </source>
</evidence>
<comment type="catalytic activity">
    <reaction evidence="22">
        <text>(S)-malate(in) + sulfate(out) = (S)-malate(out) + sulfate(in)</text>
        <dbReference type="Rhea" id="RHEA:71615"/>
        <dbReference type="ChEBI" id="CHEBI:15589"/>
        <dbReference type="ChEBI" id="CHEBI:16189"/>
    </reaction>
</comment>
<evidence type="ECO:0000256" key="13">
    <source>
        <dbReference type="ARBA" id="ARBA00035985"/>
    </source>
</evidence>
<evidence type="ECO:0000256" key="14">
    <source>
        <dbReference type="ARBA" id="ARBA00036015"/>
    </source>
</evidence>
<comment type="subcellular location">
    <subcellularLocation>
        <location evidence="1">Mitochondrion inner membrane</location>
        <topology evidence="1">Multi-pass membrane protein</topology>
    </subcellularLocation>
</comment>
<evidence type="ECO:0000256" key="15">
    <source>
        <dbReference type="ARBA" id="ARBA00036130"/>
    </source>
</evidence>
<comment type="catalytic activity">
    <reaction evidence="10">
        <text>maleate(in) + sulfate(out) = maleate(out) + sulfate(in)</text>
        <dbReference type="Rhea" id="RHEA:73199"/>
        <dbReference type="ChEBI" id="CHEBI:16189"/>
        <dbReference type="ChEBI" id="CHEBI:30780"/>
    </reaction>
</comment>
<comment type="catalytic activity">
    <reaction evidence="23">
        <text>sulfate(out) + phosphate(in) = sulfate(in) + phosphate(out)</text>
        <dbReference type="Rhea" id="RHEA:71631"/>
        <dbReference type="ChEBI" id="CHEBI:16189"/>
        <dbReference type="ChEBI" id="CHEBI:43474"/>
    </reaction>
</comment>
<evidence type="ECO:0000256" key="2">
    <source>
        <dbReference type="ARBA" id="ARBA00006375"/>
    </source>
</evidence>
<dbReference type="Gene3D" id="1.50.40.10">
    <property type="entry name" value="Mitochondrial carrier domain"/>
    <property type="match status" value="1"/>
</dbReference>
<dbReference type="PANTHER" id="PTHR45618">
    <property type="entry name" value="MITOCHONDRIAL DICARBOXYLATE CARRIER-RELATED"/>
    <property type="match status" value="1"/>
</dbReference>
<evidence type="ECO:0000256" key="20">
    <source>
        <dbReference type="ARBA" id="ARBA00036751"/>
    </source>
</evidence>
<evidence type="ECO:0000256" key="9">
    <source>
        <dbReference type="ARBA" id="ARBA00023136"/>
    </source>
</evidence>
<evidence type="ECO:0000256" key="24">
    <source>
        <dbReference type="ARBA" id="ARBA00052073"/>
    </source>
</evidence>
<name>A0A7J6A608_AMEME</name>
<organism evidence="30 31">
    <name type="scientific">Ameiurus melas</name>
    <name type="common">Black bullhead</name>
    <name type="synonym">Silurus melas</name>
    <dbReference type="NCBI Taxonomy" id="219545"/>
    <lineage>
        <taxon>Eukaryota</taxon>
        <taxon>Metazoa</taxon>
        <taxon>Chordata</taxon>
        <taxon>Craniata</taxon>
        <taxon>Vertebrata</taxon>
        <taxon>Euteleostomi</taxon>
        <taxon>Actinopterygii</taxon>
        <taxon>Neopterygii</taxon>
        <taxon>Teleostei</taxon>
        <taxon>Ostariophysi</taxon>
        <taxon>Siluriformes</taxon>
        <taxon>Ictaluridae</taxon>
        <taxon>Ameiurus</taxon>
    </lineage>
</organism>